<dbReference type="EMBL" id="CP054142">
    <property type="protein sequence ID" value="QTQ13984.1"/>
    <property type="molecule type" value="Genomic_DNA"/>
</dbReference>
<keyword evidence="3" id="KW-0547">Nucleotide-binding</keyword>
<evidence type="ECO:0000259" key="7">
    <source>
        <dbReference type="Pfam" id="PF00370"/>
    </source>
</evidence>
<gene>
    <name evidence="9" type="ORF">HRQ91_05675</name>
</gene>
<keyword evidence="4" id="KW-0418">Kinase</keyword>
<dbReference type="GO" id="GO:0005524">
    <property type="term" value="F:ATP binding"/>
    <property type="evidence" value="ECO:0007669"/>
    <property type="project" value="UniProtKB-KW"/>
</dbReference>
<dbReference type="InterPro" id="IPR018485">
    <property type="entry name" value="FGGY_C"/>
</dbReference>
<evidence type="ECO:0000256" key="5">
    <source>
        <dbReference type="ARBA" id="ARBA00022840"/>
    </source>
</evidence>
<evidence type="ECO:0000259" key="8">
    <source>
        <dbReference type="Pfam" id="PF02782"/>
    </source>
</evidence>
<keyword evidence="5" id="KW-0067">ATP-binding</keyword>
<evidence type="ECO:0000313" key="9">
    <source>
        <dbReference type="EMBL" id="QTQ13984.1"/>
    </source>
</evidence>
<dbReference type="AlphaFoldDB" id="A0A975F3K4"/>
<dbReference type="Gene3D" id="3.30.420.40">
    <property type="match status" value="2"/>
</dbReference>
<protein>
    <submittedName>
        <fullName evidence="9">Rhamnulokinase</fullName>
    </submittedName>
</protein>
<comment type="similarity">
    <text evidence="1">Belongs to the FGGY kinase family.</text>
</comment>
<dbReference type="PANTHER" id="PTHR43095">
    <property type="entry name" value="SUGAR KINASE"/>
    <property type="match status" value="1"/>
</dbReference>
<dbReference type="Pfam" id="PF00370">
    <property type="entry name" value="FGGY_N"/>
    <property type="match status" value="1"/>
</dbReference>
<evidence type="ECO:0000256" key="3">
    <source>
        <dbReference type="ARBA" id="ARBA00022741"/>
    </source>
</evidence>
<evidence type="ECO:0000313" key="10">
    <source>
        <dbReference type="Proteomes" id="UP000671908"/>
    </source>
</evidence>
<dbReference type="GO" id="GO:0019301">
    <property type="term" value="P:rhamnose catabolic process"/>
    <property type="evidence" value="ECO:0007669"/>
    <property type="project" value="InterPro"/>
</dbReference>
<reference evidence="9 10" key="1">
    <citation type="journal article" date="2021" name="Microbiol. Resour. Announc.">
        <title>Complete Genome Sequences of Three Human Oral Treponema parvum Isolates.</title>
        <authorList>
            <person name="Zeng H."/>
            <person name="Watt R.M."/>
        </authorList>
    </citation>
    <scope>NUCLEOTIDE SEQUENCE [LARGE SCALE GENOMIC DNA]</scope>
    <source>
        <strain evidence="9 10">ATCC 700770</strain>
    </source>
</reference>
<dbReference type="Proteomes" id="UP000671908">
    <property type="component" value="Chromosome"/>
</dbReference>
<evidence type="ECO:0000256" key="2">
    <source>
        <dbReference type="ARBA" id="ARBA00022679"/>
    </source>
</evidence>
<name>A0A975F3K4_9SPIR</name>
<dbReference type="CDD" id="cd07771">
    <property type="entry name" value="ASKHA_NBD_FGGY_RhaB-like"/>
    <property type="match status" value="1"/>
</dbReference>
<dbReference type="InterPro" id="IPR013449">
    <property type="entry name" value="Rhamnulokinase"/>
</dbReference>
<proteinExistence type="inferred from homology"/>
<dbReference type="InterPro" id="IPR050406">
    <property type="entry name" value="FGGY_Carb_Kinase"/>
</dbReference>
<feature type="domain" description="Carbohydrate kinase FGGY C-terminal" evidence="8">
    <location>
        <begin position="258"/>
        <end position="447"/>
    </location>
</feature>
<evidence type="ECO:0000256" key="1">
    <source>
        <dbReference type="ARBA" id="ARBA00009156"/>
    </source>
</evidence>
<dbReference type="RefSeq" id="WP_210120651.1">
    <property type="nucleotide sequence ID" value="NZ_CP054142.1"/>
</dbReference>
<keyword evidence="10" id="KW-1185">Reference proteome</keyword>
<evidence type="ECO:0000256" key="6">
    <source>
        <dbReference type="ARBA" id="ARBA00023308"/>
    </source>
</evidence>
<dbReference type="Pfam" id="PF02782">
    <property type="entry name" value="FGGY_C"/>
    <property type="match status" value="1"/>
</dbReference>
<keyword evidence="6" id="KW-0684">Rhamnose metabolism</keyword>
<dbReference type="KEGG" id="tpav:HRQ91_05675"/>
<feature type="domain" description="Carbohydrate kinase FGGY N-terminal" evidence="7">
    <location>
        <begin position="6"/>
        <end position="245"/>
    </location>
</feature>
<organism evidence="9 10">
    <name type="scientific">Treponema parvum</name>
    <dbReference type="NCBI Taxonomy" id="138851"/>
    <lineage>
        <taxon>Bacteria</taxon>
        <taxon>Pseudomonadati</taxon>
        <taxon>Spirochaetota</taxon>
        <taxon>Spirochaetia</taxon>
        <taxon>Spirochaetales</taxon>
        <taxon>Treponemataceae</taxon>
        <taxon>Treponema</taxon>
    </lineage>
</organism>
<dbReference type="InterPro" id="IPR043129">
    <property type="entry name" value="ATPase_NBD"/>
</dbReference>
<dbReference type="InterPro" id="IPR018484">
    <property type="entry name" value="FGGY_N"/>
</dbReference>
<dbReference type="GO" id="GO:0008993">
    <property type="term" value="F:rhamnulokinase activity"/>
    <property type="evidence" value="ECO:0007669"/>
    <property type="project" value="InterPro"/>
</dbReference>
<evidence type="ECO:0000256" key="4">
    <source>
        <dbReference type="ARBA" id="ARBA00022777"/>
    </source>
</evidence>
<dbReference type="SUPFAM" id="SSF53067">
    <property type="entry name" value="Actin-like ATPase domain"/>
    <property type="match status" value="2"/>
</dbReference>
<dbReference type="PANTHER" id="PTHR43095:SF5">
    <property type="entry name" value="XYLULOSE KINASE"/>
    <property type="match status" value="1"/>
</dbReference>
<sequence length="495" mass="55289">MTEKNMVAFDCGNSSFRTILGRYDGKKLVTEVVDQVPNYMIEVNGYFYWDILYIYKGLIDGLKKTTAMVKKIDSIGICTWGVDFALFSKEGVMLNNPCSYRNPYGSEIFNEISADDKRSIFYETGILCDKINSLFLLNALNKKMPTITDSANTLLMIPDILNYFFTGCMINEPSEFSTTQLMNVKTKKVSKKICDMFSIRHNLFAPIGTHGTVLGNLKSEIKKEIGIEYDIPVICVPSHDTAAAVMAVPATGNDAFMFISAGTWSLIGTELAEPLISDDVLTAGLTNEVGAFDSITLLKNSAGMFILQRLKKEYETELGREIEWKEVDLLTAAYKGTIPIILVNDVRFFNPASMSETIWKYLLQTRQVTGNKSWAMLFRCVEKSLACSYALTLAEIEKICKNNFNSVYIVGGGSRNKTIDQLTANYTGKEVLTGAKESTSLGNLLTQIKYFYPELSRKDLRNIVAKNMQSIRYTAQNPDKSDLAVYQKLASGGMN</sequence>
<accession>A0A975F3K4</accession>
<keyword evidence="2" id="KW-0808">Transferase</keyword>